<comment type="caution">
    <text evidence="1">The sequence shown here is derived from an EMBL/GenBank/DDBJ whole genome shotgun (WGS) entry which is preliminary data.</text>
</comment>
<evidence type="ECO:0000313" key="2">
    <source>
        <dbReference type="Proteomes" id="UP000034795"/>
    </source>
</evidence>
<name>A0A0G1Q9D9_9BACT</name>
<gene>
    <name evidence="1" type="ORF">UX57_C0002G0030</name>
</gene>
<dbReference type="Proteomes" id="UP000034795">
    <property type="component" value="Unassembled WGS sequence"/>
</dbReference>
<protein>
    <submittedName>
        <fullName evidence="1">Uncharacterized protein</fullName>
    </submittedName>
</protein>
<evidence type="ECO:0000313" key="1">
    <source>
        <dbReference type="EMBL" id="KKU41661.1"/>
    </source>
</evidence>
<proteinExistence type="predicted"/>
<accession>A0A0G1Q9D9</accession>
<organism evidence="1 2">
    <name type="scientific">Candidatus Uhrbacteria bacterium GW2011_GWE2_46_68</name>
    <dbReference type="NCBI Taxonomy" id="1618994"/>
    <lineage>
        <taxon>Bacteria</taxon>
        <taxon>Candidatus Uhriibacteriota</taxon>
    </lineage>
</organism>
<sequence length="280" mass="32414">MTNREKFRSNHSYARERTPLCELPGSLSQEMRKAKEAGYTQGQRTREDFKKRYFQISLFIAVFQELFPSCSSDLQPILCASFFHGFILALEEMDVAERTVFYGSNVGKIGSMMLMHLAESYRGLAGSLSRYFSREMYPGEKRDEQRSWEIYCQGALGVALFIQSLRRYDTEVYHPTPFEDIAWKIDLFALDPSGEFGFCFQVKTRKNRDVSVEIAIPDLHNDLHLPFLLGVMEFATHYPEIQWIPLFVTVSIPNLTADPQSCYEGIDAVVQNMFQHYKEI</sequence>
<dbReference type="EMBL" id="LCMS01000002">
    <property type="protein sequence ID" value="KKU41661.1"/>
    <property type="molecule type" value="Genomic_DNA"/>
</dbReference>
<reference evidence="1 2" key="1">
    <citation type="journal article" date="2015" name="Nature">
        <title>rRNA introns, odd ribosomes, and small enigmatic genomes across a large radiation of phyla.</title>
        <authorList>
            <person name="Brown C.T."/>
            <person name="Hug L.A."/>
            <person name="Thomas B.C."/>
            <person name="Sharon I."/>
            <person name="Castelle C.J."/>
            <person name="Singh A."/>
            <person name="Wilkins M.J."/>
            <person name="Williams K.H."/>
            <person name="Banfield J.F."/>
        </authorList>
    </citation>
    <scope>NUCLEOTIDE SEQUENCE [LARGE SCALE GENOMIC DNA]</scope>
</reference>
<dbReference type="AlphaFoldDB" id="A0A0G1Q9D9"/>